<dbReference type="SMART" id="SM00181">
    <property type="entry name" value="EGF"/>
    <property type="match status" value="6"/>
</dbReference>
<proteinExistence type="predicted"/>
<reference evidence="3" key="1">
    <citation type="submission" date="2022-01" db="UniProtKB">
        <authorList>
            <consortium name="EnsemblMetazoa"/>
        </authorList>
    </citation>
    <scope>IDENTIFICATION</scope>
</reference>
<evidence type="ECO:0000256" key="1">
    <source>
        <dbReference type="SAM" id="SignalP"/>
    </source>
</evidence>
<evidence type="ECO:0000259" key="2">
    <source>
        <dbReference type="PROSITE" id="PS01186"/>
    </source>
</evidence>
<dbReference type="PROSITE" id="PS01186">
    <property type="entry name" value="EGF_2"/>
    <property type="match status" value="1"/>
</dbReference>
<dbReference type="OrthoDB" id="504708at2759"/>
<accession>A0A8I6SC63</accession>
<dbReference type="AlphaFoldDB" id="A0A8I6SC63"/>
<dbReference type="GeneID" id="106673084"/>
<evidence type="ECO:0000313" key="4">
    <source>
        <dbReference type="Proteomes" id="UP000494040"/>
    </source>
</evidence>
<sequence>MDCKSLTLLICVSCLLCVSKQDGGECQEDADCEIEFAACINTTCICPVDFVPNNVYTKCLKVVHSYGENCIDSVQCSTSLKSGGTCLNGTCTCQVGYHYLRGKCWKSLGLGDKCKHSDNCWVSNDFESSVCNKDHVCTCATGYYQREHTSCRRESHKPGEPCGISLDCKFDNAVCTMNRTCEINTNVTLSSFIAPANEKIIPPQTLSLAVGDNCTSSTDCPEHASCTPNGICLCNMGFYTLDQTCHPELGAKCSSDSDCIGKNTMCREEKYCTCKQGFVVSKDGRYCDKLSRYIGWSCLRDEQCSLFGPNSICLNKKCACNNESRFVEDQMFCWITKKTGEACTDDKDCGSGNVTCPGGKCACMPGNHPSSGKNSCRTDSVNFGEPCVESLDCVFPNAICNMTSKNCICKEGYIRDGTKCKPGNGGECLKETDCTVARSICVDSTCKCEEGYISNLSFDSCMPLTKKYGGQCESTVQCSELNADCVENKCKCRPGMHYAESWKCYVNVNVGESCTHEGQCPPEHSHCLKGFCVCDRKYHVIYDGNRTFCSGAPALFYSTKVQLSLISCLLYIFIRL</sequence>
<feature type="chain" id="PRO_5035250427" description="EGF-like domain-containing protein" evidence="1">
    <location>
        <begin position="27"/>
        <end position="576"/>
    </location>
</feature>
<organism evidence="3 4">
    <name type="scientific">Cimex lectularius</name>
    <name type="common">Bed bug</name>
    <name type="synonym">Acanthia lectularia</name>
    <dbReference type="NCBI Taxonomy" id="79782"/>
    <lineage>
        <taxon>Eukaryota</taxon>
        <taxon>Metazoa</taxon>
        <taxon>Ecdysozoa</taxon>
        <taxon>Arthropoda</taxon>
        <taxon>Hexapoda</taxon>
        <taxon>Insecta</taxon>
        <taxon>Pterygota</taxon>
        <taxon>Neoptera</taxon>
        <taxon>Paraneoptera</taxon>
        <taxon>Hemiptera</taxon>
        <taxon>Heteroptera</taxon>
        <taxon>Panheteroptera</taxon>
        <taxon>Cimicomorpha</taxon>
        <taxon>Cimicidae</taxon>
        <taxon>Cimex</taxon>
    </lineage>
</organism>
<dbReference type="Proteomes" id="UP000494040">
    <property type="component" value="Unassembled WGS sequence"/>
</dbReference>
<keyword evidence="4" id="KW-1185">Reference proteome</keyword>
<protein>
    <recommendedName>
        <fullName evidence="2">EGF-like domain-containing protein</fullName>
    </recommendedName>
</protein>
<dbReference type="RefSeq" id="XP_014260523.1">
    <property type="nucleotide sequence ID" value="XM_014405037.2"/>
</dbReference>
<feature type="signal peptide" evidence="1">
    <location>
        <begin position="1"/>
        <end position="26"/>
    </location>
</feature>
<dbReference type="KEGG" id="clec:106673084"/>
<name>A0A8I6SC63_CIMLE</name>
<dbReference type="InterPro" id="IPR006149">
    <property type="entry name" value="EB_dom"/>
</dbReference>
<dbReference type="OMA" id="CICQKNY"/>
<dbReference type="EnsemblMetazoa" id="XM_014405037.2">
    <property type="protein sequence ID" value="XP_014260523.1"/>
    <property type="gene ID" value="LOC106673084"/>
</dbReference>
<dbReference type="PANTHER" id="PTHR39069">
    <property type="entry name" value="ECDYSONE-INDUCIBLE GENE E1, ISOFORM A"/>
    <property type="match status" value="1"/>
</dbReference>
<dbReference type="PANTHER" id="PTHR39069:SF8">
    <property type="entry name" value="FI17111P1"/>
    <property type="match status" value="1"/>
</dbReference>
<feature type="domain" description="EGF-like" evidence="2">
    <location>
        <begin position="232"/>
        <end position="245"/>
    </location>
</feature>
<dbReference type="InterPro" id="IPR000742">
    <property type="entry name" value="EGF"/>
</dbReference>
<keyword evidence="1" id="KW-0732">Signal</keyword>
<dbReference type="Pfam" id="PF01683">
    <property type="entry name" value="EB"/>
    <property type="match status" value="3"/>
</dbReference>
<evidence type="ECO:0000313" key="3">
    <source>
        <dbReference type="EnsemblMetazoa" id="XP_014260523.1"/>
    </source>
</evidence>